<evidence type="ECO:0000256" key="10">
    <source>
        <dbReference type="ARBA" id="ARBA00023136"/>
    </source>
</evidence>
<feature type="transmembrane region" description="Helical" evidence="12">
    <location>
        <begin position="173"/>
        <end position="191"/>
    </location>
</feature>
<keyword evidence="9 12" id="KW-1133">Transmembrane helix</keyword>
<dbReference type="STRING" id="29354.IO98_21370"/>
<dbReference type="PANTHER" id="PTHR30175">
    <property type="entry name" value="PHOSPHOTRANSFERASE SYSTEM TRANSPORT PROTEIN"/>
    <property type="match status" value="1"/>
</dbReference>
<dbReference type="InterPro" id="IPR036878">
    <property type="entry name" value="Glu_permease_IIB"/>
</dbReference>
<evidence type="ECO:0000259" key="13">
    <source>
        <dbReference type="PROSITE" id="PS51093"/>
    </source>
</evidence>
<dbReference type="NCBIfam" id="TIGR01995">
    <property type="entry name" value="PTS-II-ABC-beta"/>
    <property type="match status" value="1"/>
</dbReference>
<dbReference type="EMBL" id="JPME01000037">
    <property type="protein sequence ID" value="KEZ87124.1"/>
    <property type="molecule type" value="Genomic_DNA"/>
</dbReference>
<feature type="active site" description="Phosphocysteine intermediate; for EIIB activity" evidence="11">
    <location>
        <position position="27"/>
    </location>
</feature>
<organism evidence="16 17">
    <name type="scientific">Lacrimispora celerecrescens</name>
    <dbReference type="NCBI Taxonomy" id="29354"/>
    <lineage>
        <taxon>Bacteria</taxon>
        <taxon>Bacillati</taxon>
        <taxon>Bacillota</taxon>
        <taxon>Clostridia</taxon>
        <taxon>Lachnospirales</taxon>
        <taxon>Lachnospiraceae</taxon>
        <taxon>Lacrimispora</taxon>
    </lineage>
</organism>
<dbReference type="SUPFAM" id="SSF55604">
    <property type="entry name" value="Glucose permease domain IIB"/>
    <property type="match status" value="1"/>
</dbReference>
<dbReference type="Pfam" id="PF02378">
    <property type="entry name" value="PTS_EIIC"/>
    <property type="match status" value="1"/>
</dbReference>
<keyword evidence="4" id="KW-0762">Sugar transport</keyword>
<dbReference type="Proteomes" id="UP000028525">
    <property type="component" value="Unassembled WGS sequence"/>
</dbReference>
<sequence>MMKYQEFNQQIIDLIGGKNNIQAVVHCMTRLRFTLKDKRKAKTEEIKNLKGVIDVVDNNVAYQIIVGTHVNDVYKELIDMLGISTGEEGSQKRKNKNFVKAALDVVSESMNPILEPIICAGLLAAFLSIVSLTGLISPESPTYQIFDALRNAVFYFLPIFMAMSCAKRLGVSPYLAVALAATILSGSINGVEGLSLFTIPLPQITYSNSFIPILLAVWFMGYVTKIVKRIVPTALQYFLTPLLIMVVMLPATLLVFGPLGFYLGEGIIAFFNLLMKYVGSWFVMMLYSALQPFIIMLGAGNFIMPVVASLIASNGYDPAFISSCTISDIAVGGAMLGYFLRTKNSKQKQLFGTVTLSAILGVTEPAIYGVFVKFRRPFVAVMIGGGLGGLFAGITGVKAYSIAWGLFGLPAYIGAGDFKNLWLMVSAVIISFVGAAIVSYILGVPSEDDSAEKESPGEITGENPNFRTISLSTAAEGQLVQLTEVKDQAFSTGALGKGVGIIPKKDTIYAPVDGEVAAVFPTKHAIGIKGDQGEEVLIHIGIDTVKLEGEHFQVMVNQGDVVKRGQKLAIVDFESIVDDGYDPTVIVIITNTNDYLDVIPEGSKQVHIDDPIMNIVLEQEQSK</sequence>
<proteinExistence type="predicted"/>
<comment type="caution">
    <text evidence="16">The sequence shown here is derived from an EMBL/GenBank/DDBJ whole genome shotgun (WGS) entry which is preliminary data.</text>
</comment>
<evidence type="ECO:0000256" key="5">
    <source>
        <dbReference type="ARBA" id="ARBA00022679"/>
    </source>
</evidence>
<reference evidence="16 17" key="1">
    <citation type="submission" date="2014-07" db="EMBL/GenBank/DDBJ databases">
        <title>Draft genome of Clostridium celerecrescens 152B isolated from sediments associated with methane hydrate from Krishna Godavari basin.</title>
        <authorList>
            <person name="Honkalas V.S."/>
            <person name="Dabir A.P."/>
            <person name="Arora P."/>
            <person name="Dhakephalkar P.K."/>
        </authorList>
    </citation>
    <scope>NUCLEOTIDE SEQUENCE [LARGE SCALE GENOMIC DNA]</scope>
    <source>
        <strain evidence="16 17">152B</strain>
    </source>
</reference>
<evidence type="ECO:0000313" key="16">
    <source>
        <dbReference type="EMBL" id="KEZ87124.1"/>
    </source>
</evidence>
<feature type="transmembrane region" description="Helical" evidence="12">
    <location>
        <begin position="350"/>
        <end position="371"/>
    </location>
</feature>
<evidence type="ECO:0000256" key="6">
    <source>
        <dbReference type="ARBA" id="ARBA00022683"/>
    </source>
</evidence>
<feature type="transmembrane region" description="Helical" evidence="12">
    <location>
        <begin position="235"/>
        <end position="261"/>
    </location>
</feature>
<keyword evidence="8" id="KW-0418">Kinase</keyword>
<dbReference type="Pfam" id="PF00358">
    <property type="entry name" value="PTS_EIIA_1"/>
    <property type="match status" value="1"/>
</dbReference>
<dbReference type="GO" id="GO:0015771">
    <property type="term" value="P:trehalose transport"/>
    <property type="evidence" value="ECO:0007669"/>
    <property type="project" value="TreeGrafter"/>
</dbReference>
<dbReference type="SUPFAM" id="SSF51261">
    <property type="entry name" value="Duplicated hybrid motif"/>
    <property type="match status" value="1"/>
</dbReference>
<keyword evidence="5" id="KW-0808">Transferase</keyword>
<dbReference type="PROSITE" id="PS01035">
    <property type="entry name" value="PTS_EIIB_TYPE_1_CYS"/>
    <property type="match status" value="1"/>
</dbReference>
<evidence type="ECO:0000256" key="11">
    <source>
        <dbReference type="PROSITE-ProRule" id="PRU00421"/>
    </source>
</evidence>
<evidence type="ECO:0000256" key="9">
    <source>
        <dbReference type="ARBA" id="ARBA00022989"/>
    </source>
</evidence>
<keyword evidence="17" id="KW-1185">Reference proteome</keyword>
<accession>A0A084JDU0</accession>
<keyword evidence="2" id="KW-0813">Transport</keyword>
<dbReference type="Gene3D" id="3.30.1360.60">
    <property type="entry name" value="Glucose permease domain IIB"/>
    <property type="match status" value="1"/>
</dbReference>
<dbReference type="GO" id="GO:0016301">
    <property type="term" value="F:kinase activity"/>
    <property type="evidence" value="ECO:0007669"/>
    <property type="project" value="UniProtKB-KW"/>
</dbReference>
<dbReference type="NCBIfam" id="TIGR00830">
    <property type="entry name" value="PTBA"/>
    <property type="match status" value="1"/>
</dbReference>
<evidence type="ECO:0000256" key="12">
    <source>
        <dbReference type="SAM" id="Phobius"/>
    </source>
</evidence>
<dbReference type="InterPro" id="IPR003352">
    <property type="entry name" value="PTS_EIIC"/>
</dbReference>
<keyword evidence="3" id="KW-1003">Cell membrane</keyword>
<dbReference type="InterPro" id="IPR011055">
    <property type="entry name" value="Dup_hybrid_motif"/>
</dbReference>
<dbReference type="InterPro" id="IPR011297">
    <property type="entry name" value="PTS_IIABC_b_glu"/>
</dbReference>
<evidence type="ECO:0000256" key="7">
    <source>
        <dbReference type="ARBA" id="ARBA00022692"/>
    </source>
</evidence>
<feature type="transmembrane region" description="Helical" evidence="12">
    <location>
        <begin position="319"/>
        <end position="338"/>
    </location>
</feature>
<feature type="domain" description="PTS EIIA type-1" evidence="13">
    <location>
        <begin position="487"/>
        <end position="591"/>
    </location>
</feature>
<keyword evidence="10 12" id="KW-0472">Membrane</keyword>
<evidence type="ECO:0000256" key="4">
    <source>
        <dbReference type="ARBA" id="ARBA00022597"/>
    </source>
</evidence>
<evidence type="ECO:0000256" key="8">
    <source>
        <dbReference type="ARBA" id="ARBA00022777"/>
    </source>
</evidence>
<dbReference type="Gene3D" id="2.70.70.10">
    <property type="entry name" value="Glucose Permease (Domain IIA)"/>
    <property type="match status" value="1"/>
</dbReference>
<feature type="transmembrane region" description="Helical" evidence="12">
    <location>
        <begin position="377"/>
        <end position="400"/>
    </location>
</feature>
<name>A0A084JDU0_9FIRM</name>
<dbReference type="GO" id="GO:0090589">
    <property type="term" value="F:protein-phosphocysteine-trehalose phosphotransferase system transporter activity"/>
    <property type="evidence" value="ECO:0007669"/>
    <property type="project" value="TreeGrafter"/>
</dbReference>
<feature type="transmembrane region" description="Helical" evidence="12">
    <location>
        <begin position="421"/>
        <end position="442"/>
    </location>
</feature>
<keyword evidence="6" id="KW-0598">Phosphotransferase system</keyword>
<dbReference type="Pfam" id="PF00367">
    <property type="entry name" value="PTS_EIIB"/>
    <property type="match status" value="1"/>
</dbReference>
<feature type="domain" description="PTS EIIC type-1" evidence="15">
    <location>
        <begin position="117"/>
        <end position="454"/>
    </location>
</feature>
<dbReference type="PROSITE" id="PS51103">
    <property type="entry name" value="PTS_EIIC_TYPE_1"/>
    <property type="match status" value="1"/>
</dbReference>
<evidence type="ECO:0000259" key="15">
    <source>
        <dbReference type="PROSITE" id="PS51103"/>
    </source>
</evidence>
<evidence type="ECO:0000313" key="17">
    <source>
        <dbReference type="Proteomes" id="UP000028525"/>
    </source>
</evidence>
<dbReference type="InterPro" id="IPR001127">
    <property type="entry name" value="PTS_EIIA_1_perm"/>
</dbReference>
<dbReference type="InterPro" id="IPR013013">
    <property type="entry name" value="PTS_EIIC_1"/>
</dbReference>
<evidence type="ECO:0000256" key="3">
    <source>
        <dbReference type="ARBA" id="ARBA00022475"/>
    </source>
</evidence>
<dbReference type="PROSITE" id="PS00371">
    <property type="entry name" value="PTS_EIIA_TYPE_1_HIS"/>
    <property type="match status" value="1"/>
</dbReference>
<dbReference type="InterPro" id="IPR018113">
    <property type="entry name" value="PTrfase_EIIB_Cys"/>
</dbReference>
<dbReference type="FunFam" id="2.70.70.10:FF:000001">
    <property type="entry name" value="PTS system glucose-specific IIA component"/>
    <property type="match status" value="1"/>
</dbReference>
<feature type="transmembrane region" description="Helical" evidence="12">
    <location>
        <begin position="294"/>
        <end position="313"/>
    </location>
</feature>
<dbReference type="PROSITE" id="PS51093">
    <property type="entry name" value="PTS_EIIA_TYPE_1"/>
    <property type="match status" value="1"/>
</dbReference>
<dbReference type="CDD" id="cd00212">
    <property type="entry name" value="PTS_IIB_glc"/>
    <property type="match status" value="1"/>
</dbReference>
<dbReference type="InterPro" id="IPR001996">
    <property type="entry name" value="PTS_IIB_1"/>
</dbReference>
<feature type="domain" description="PTS EIIB type-1" evidence="14">
    <location>
        <begin position="5"/>
        <end position="87"/>
    </location>
</feature>
<dbReference type="PROSITE" id="PS51098">
    <property type="entry name" value="PTS_EIIB_TYPE_1"/>
    <property type="match status" value="1"/>
</dbReference>
<gene>
    <name evidence="16" type="ORF">IO98_21370</name>
</gene>
<evidence type="ECO:0000256" key="2">
    <source>
        <dbReference type="ARBA" id="ARBA00022448"/>
    </source>
</evidence>
<dbReference type="GO" id="GO:0005886">
    <property type="term" value="C:plasma membrane"/>
    <property type="evidence" value="ECO:0007669"/>
    <property type="project" value="UniProtKB-SubCell"/>
</dbReference>
<keyword evidence="7 12" id="KW-0812">Transmembrane</keyword>
<evidence type="ECO:0000256" key="1">
    <source>
        <dbReference type="ARBA" id="ARBA00004651"/>
    </source>
</evidence>
<dbReference type="PANTHER" id="PTHR30175:SF1">
    <property type="entry name" value="PTS SYSTEM ARBUTIN-, CELLOBIOSE-, AND SALICIN-SPECIFIC EIIBC COMPONENT-RELATED"/>
    <property type="match status" value="1"/>
</dbReference>
<protein>
    <submittedName>
        <fullName evidence="16">PTS beta-glucoside transporter subunit IIABC</fullName>
    </submittedName>
</protein>
<dbReference type="FunFam" id="3.30.1360.60:FF:000001">
    <property type="entry name" value="PTS system glucose-specific IIBC component PtsG"/>
    <property type="match status" value="1"/>
</dbReference>
<evidence type="ECO:0000259" key="14">
    <source>
        <dbReference type="PROSITE" id="PS51098"/>
    </source>
</evidence>
<dbReference type="InterPro" id="IPR050558">
    <property type="entry name" value="PTS_Sugar-Specific_Components"/>
</dbReference>
<comment type="subcellular location">
    <subcellularLocation>
        <location evidence="1">Cell membrane</location>
        <topology evidence="1">Multi-pass membrane protein</topology>
    </subcellularLocation>
</comment>
<dbReference type="AlphaFoldDB" id="A0A084JDU0"/>
<dbReference type="GO" id="GO:0008982">
    <property type="term" value="F:protein-N(PI)-phosphohistidine-sugar phosphotransferase activity"/>
    <property type="evidence" value="ECO:0007669"/>
    <property type="project" value="InterPro"/>
</dbReference>
<dbReference type="GO" id="GO:0009401">
    <property type="term" value="P:phosphoenolpyruvate-dependent sugar phosphotransferase system"/>
    <property type="evidence" value="ECO:0007669"/>
    <property type="project" value="UniProtKB-KW"/>
</dbReference>
<feature type="transmembrane region" description="Helical" evidence="12">
    <location>
        <begin position="203"/>
        <end position="223"/>
    </location>
</feature>